<protein>
    <recommendedName>
        <fullName evidence="4">Ribbon-helix-helix CopG family protein</fullName>
    </recommendedName>
</protein>
<keyword evidence="3" id="KW-1185">Reference proteome</keyword>
<name>A0ABP4VX79_9MICO</name>
<evidence type="ECO:0008006" key="4">
    <source>
        <dbReference type="Google" id="ProtNLM"/>
    </source>
</evidence>
<dbReference type="Proteomes" id="UP001501138">
    <property type="component" value="Unassembled WGS sequence"/>
</dbReference>
<evidence type="ECO:0000313" key="2">
    <source>
        <dbReference type="EMBL" id="GAA1740710.1"/>
    </source>
</evidence>
<accession>A0ABP4VX79</accession>
<evidence type="ECO:0000313" key="3">
    <source>
        <dbReference type="Proteomes" id="UP001501138"/>
    </source>
</evidence>
<dbReference type="RefSeq" id="WP_344250684.1">
    <property type="nucleotide sequence ID" value="NZ_BAAAPM010000010.1"/>
</dbReference>
<sequence length="110" mass="11965">MTKDIAQVLAAESQAAEEAEERGEQLRDLSEVTVTRGHSRSRVLQIRLNSDELERLESLAEERGLPTSTVARALLLQSLASGRADLPDVEAAVRHALRATLRPDLLAPAS</sequence>
<feature type="region of interest" description="Disordered" evidence="1">
    <location>
        <begin position="12"/>
        <end position="32"/>
    </location>
</feature>
<proteinExistence type="predicted"/>
<comment type="caution">
    <text evidence="2">The sequence shown here is derived from an EMBL/GenBank/DDBJ whole genome shotgun (WGS) entry which is preliminary data.</text>
</comment>
<reference evidence="3" key="1">
    <citation type="journal article" date="2019" name="Int. J. Syst. Evol. Microbiol.">
        <title>The Global Catalogue of Microorganisms (GCM) 10K type strain sequencing project: providing services to taxonomists for standard genome sequencing and annotation.</title>
        <authorList>
            <consortium name="The Broad Institute Genomics Platform"/>
            <consortium name="The Broad Institute Genome Sequencing Center for Infectious Disease"/>
            <person name="Wu L."/>
            <person name="Ma J."/>
        </authorList>
    </citation>
    <scope>NUCLEOTIDE SEQUENCE [LARGE SCALE GENOMIC DNA]</scope>
    <source>
        <strain evidence="3">JCM 15589</strain>
    </source>
</reference>
<dbReference type="EMBL" id="BAAAPM010000010">
    <property type="protein sequence ID" value="GAA1740710.1"/>
    <property type="molecule type" value="Genomic_DNA"/>
</dbReference>
<gene>
    <name evidence="2" type="ORF">GCM10009809_40310</name>
</gene>
<organism evidence="2 3">
    <name type="scientific">Isoptericola hypogeus</name>
    <dbReference type="NCBI Taxonomy" id="300179"/>
    <lineage>
        <taxon>Bacteria</taxon>
        <taxon>Bacillati</taxon>
        <taxon>Actinomycetota</taxon>
        <taxon>Actinomycetes</taxon>
        <taxon>Micrococcales</taxon>
        <taxon>Promicromonosporaceae</taxon>
        <taxon>Isoptericola</taxon>
    </lineage>
</organism>
<evidence type="ECO:0000256" key="1">
    <source>
        <dbReference type="SAM" id="MobiDB-lite"/>
    </source>
</evidence>